<evidence type="ECO:0000313" key="4">
    <source>
        <dbReference type="Proteomes" id="UP000775547"/>
    </source>
</evidence>
<dbReference type="Proteomes" id="UP000775547">
    <property type="component" value="Unassembled WGS sequence"/>
</dbReference>
<feature type="region of interest" description="Disordered" evidence="1">
    <location>
        <begin position="236"/>
        <end position="262"/>
    </location>
</feature>
<keyword evidence="2" id="KW-1133">Transmembrane helix</keyword>
<comment type="caution">
    <text evidence="3">The sequence shown here is derived from an EMBL/GenBank/DDBJ whole genome shotgun (WGS) entry which is preliminary data.</text>
</comment>
<gene>
    <name evidence="3" type="ORF">DXG03_002812</name>
</gene>
<sequence length="340" mass="36584">MSQQRTSRSSPPRTKSNTPERVPTPSPPPKINTVPYPAPGAPSTSHLAPPSLSFTAATPISPIPAPASRSSASTEPLVSVLRVPATPPTTRPTSSHKGKRKADEAGVENGGTPPREQKEPRATFAIEPRPHRASANSNSTRSAPSSYHRKRARLSTTPESRPASRTSGEVPLQTAATTGSVSSKHSGRPSSQHHSHRIPPPAHHPLQRSPSRRSVSQASIPMSALISPHAPSIARSSTFHMRDPRKPAPIQSTPWSLSFPTGRAEKGEGWRGWVERGGSPLHAWLFFLGFVVFPLWWCASFMGVPETRRLDAGALEKGVVLDDPQVESGAFETSCFSLRE</sequence>
<feature type="compositionally biased region" description="Polar residues" evidence="1">
    <location>
        <begin position="208"/>
        <end position="218"/>
    </location>
</feature>
<reference evidence="3" key="1">
    <citation type="submission" date="2020-07" db="EMBL/GenBank/DDBJ databases">
        <authorList>
            <person name="Nieuwenhuis M."/>
            <person name="Van De Peppel L.J.J."/>
        </authorList>
    </citation>
    <scope>NUCLEOTIDE SEQUENCE</scope>
    <source>
        <strain evidence="3">AP01</strain>
        <tissue evidence="3">Mycelium</tissue>
    </source>
</reference>
<feature type="compositionally biased region" description="Polar residues" evidence="1">
    <location>
        <begin position="174"/>
        <end position="184"/>
    </location>
</feature>
<feature type="compositionally biased region" description="Low complexity" evidence="1">
    <location>
        <begin position="55"/>
        <end position="76"/>
    </location>
</feature>
<evidence type="ECO:0000256" key="2">
    <source>
        <dbReference type="SAM" id="Phobius"/>
    </source>
</evidence>
<evidence type="ECO:0000313" key="3">
    <source>
        <dbReference type="EMBL" id="KAG5642410.1"/>
    </source>
</evidence>
<reference evidence="3" key="2">
    <citation type="submission" date="2021-10" db="EMBL/GenBank/DDBJ databases">
        <title>Phylogenomics reveals ancestral predisposition of the termite-cultivated fungus Termitomyces towards a domesticated lifestyle.</title>
        <authorList>
            <person name="Auxier B."/>
            <person name="Grum-Grzhimaylo A."/>
            <person name="Cardenas M.E."/>
            <person name="Lodge J.D."/>
            <person name="Laessoe T."/>
            <person name="Pedersen O."/>
            <person name="Smith M.E."/>
            <person name="Kuyper T.W."/>
            <person name="Franco-Molano E.A."/>
            <person name="Baroni T.J."/>
            <person name="Aanen D.K."/>
        </authorList>
    </citation>
    <scope>NUCLEOTIDE SEQUENCE</scope>
    <source>
        <strain evidence="3">AP01</strain>
        <tissue evidence="3">Mycelium</tissue>
    </source>
</reference>
<name>A0A9P7G3Z9_9AGAR</name>
<keyword evidence="2" id="KW-0472">Membrane</keyword>
<keyword evidence="4" id="KW-1185">Reference proteome</keyword>
<feature type="compositionally biased region" description="Basic residues" evidence="1">
    <location>
        <begin position="185"/>
        <end position="197"/>
    </location>
</feature>
<dbReference type="AlphaFoldDB" id="A0A9P7G3Z9"/>
<feature type="compositionally biased region" description="Low complexity" evidence="1">
    <location>
        <begin position="133"/>
        <end position="146"/>
    </location>
</feature>
<feature type="transmembrane region" description="Helical" evidence="2">
    <location>
        <begin position="281"/>
        <end position="299"/>
    </location>
</feature>
<feature type="region of interest" description="Disordered" evidence="1">
    <location>
        <begin position="1"/>
        <end position="218"/>
    </location>
</feature>
<accession>A0A9P7G3Z9</accession>
<feature type="compositionally biased region" description="Polar residues" evidence="1">
    <location>
        <begin position="154"/>
        <end position="167"/>
    </location>
</feature>
<organism evidence="3 4">
    <name type="scientific">Asterophora parasitica</name>
    <dbReference type="NCBI Taxonomy" id="117018"/>
    <lineage>
        <taxon>Eukaryota</taxon>
        <taxon>Fungi</taxon>
        <taxon>Dikarya</taxon>
        <taxon>Basidiomycota</taxon>
        <taxon>Agaricomycotina</taxon>
        <taxon>Agaricomycetes</taxon>
        <taxon>Agaricomycetidae</taxon>
        <taxon>Agaricales</taxon>
        <taxon>Tricholomatineae</taxon>
        <taxon>Lyophyllaceae</taxon>
        <taxon>Asterophora</taxon>
    </lineage>
</organism>
<evidence type="ECO:0000256" key="1">
    <source>
        <dbReference type="SAM" id="MobiDB-lite"/>
    </source>
</evidence>
<feature type="compositionally biased region" description="Pro residues" evidence="1">
    <location>
        <begin position="22"/>
        <end position="40"/>
    </location>
</feature>
<dbReference type="OrthoDB" id="3266087at2759"/>
<feature type="compositionally biased region" description="Low complexity" evidence="1">
    <location>
        <begin position="1"/>
        <end position="21"/>
    </location>
</feature>
<feature type="compositionally biased region" description="Polar residues" evidence="1">
    <location>
        <begin position="250"/>
        <end position="259"/>
    </location>
</feature>
<dbReference type="EMBL" id="JABCKV010000187">
    <property type="protein sequence ID" value="KAG5642410.1"/>
    <property type="molecule type" value="Genomic_DNA"/>
</dbReference>
<protein>
    <submittedName>
        <fullName evidence="3">Uncharacterized protein</fullName>
    </submittedName>
</protein>
<proteinExistence type="predicted"/>
<keyword evidence="2" id="KW-0812">Transmembrane</keyword>